<dbReference type="Pfam" id="PF07971">
    <property type="entry name" value="Glyco_hydro_92"/>
    <property type="match status" value="1"/>
</dbReference>
<comment type="caution">
    <text evidence="3">The sequence shown here is derived from an EMBL/GenBank/DDBJ whole genome shotgun (WGS) entry which is preliminary data.</text>
</comment>
<dbReference type="SUPFAM" id="SSF48208">
    <property type="entry name" value="Six-hairpin glycosidases"/>
    <property type="match status" value="1"/>
</dbReference>
<dbReference type="Gene3D" id="2.70.98.10">
    <property type="match status" value="1"/>
</dbReference>
<evidence type="ECO:0000259" key="2">
    <source>
        <dbReference type="Pfam" id="PF17678"/>
    </source>
</evidence>
<dbReference type="InterPro" id="IPR006311">
    <property type="entry name" value="TAT_signal"/>
</dbReference>
<dbReference type="NCBIfam" id="TIGR01180">
    <property type="entry name" value="aman2_put"/>
    <property type="match status" value="1"/>
</dbReference>
<dbReference type="Gene3D" id="1.20.1050.60">
    <property type="entry name" value="alpha-1,2-mannosidase"/>
    <property type="match status" value="1"/>
</dbReference>
<dbReference type="EMBL" id="JBHRYE010000002">
    <property type="protein sequence ID" value="MFC3670054.1"/>
    <property type="molecule type" value="Genomic_DNA"/>
</dbReference>
<dbReference type="Gene3D" id="1.20.1610.10">
    <property type="entry name" value="alpha-1,2-mannosidases domains"/>
    <property type="match status" value="1"/>
</dbReference>
<accession>A0ABV7UYQ0</accession>
<name>A0ABV7UYQ0_9SPHN</name>
<dbReference type="PANTHER" id="PTHR12143:SF39">
    <property type="entry name" value="SECRETED PROTEIN"/>
    <property type="match status" value="1"/>
</dbReference>
<gene>
    <name evidence="3" type="ORF">ACFOOT_01315</name>
</gene>
<proteinExistence type="predicted"/>
<dbReference type="InterPro" id="IPR008928">
    <property type="entry name" value="6-hairpin_glycosidase_sf"/>
</dbReference>
<organism evidence="3 4">
    <name type="scientific">Novosphingobium pokkalii</name>
    <dbReference type="NCBI Taxonomy" id="1770194"/>
    <lineage>
        <taxon>Bacteria</taxon>
        <taxon>Pseudomonadati</taxon>
        <taxon>Pseudomonadota</taxon>
        <taxon>Alphaproteobacteria</taxon>
        <taxon>Sphingomonadales</taxon>
        <taxon>Sphingomonadaceae</taxon>
        <taxon>Novosphingobium</taxon>
    </lineage>
</organism>
<dbReference type="PROSITE" id="PS51318">
    <property type="entry name" value="TAT"/>
    <property type="match status" value="1"/>
</dbReference>
<evidence type="ECO:0000313" key="3">
    <source>
        <dbReference type="EMBL" id="MFC3670054.1"/>
    </source>
</evidence>
<dbReference type="InterPro" id="IPR041371">
    <property type="entry name" value="GH92_N"/>
</dbReference>
<dbReference type="InterPro" id="IPR005887">
    <property type="entry name" value="GH92_a_mannosidase_put"/>
</dbReference>
<keyword evidence="4" id="KW-1185">Reference proteome</keyword>
<evidence type="ECO:0000259" key="1">
    <source>
        <dbReference type="Pfam" id="PF07971"/>
    </source>
</evidence>
<dbReference type="PANTHER" id="PTHR12143">
    <property type="entry name" value="PEPTIDE N-GLYCANASE PNGASE -RELATED"/>
    <property type="match status" value="1"/>
</dbReference>
<reference evidence="4" key="1">
    <citation type="journal article" date="2019" name="Int. J. Syst. Evol. Microbiol.">
        <title>The Global Catalogue of Microorganisms (GCM) 10K type strain sequencing project: providing services to taxonomists for standard genome sequencing and annotation.</title>
        <authorList>
            <consortium name="The Broad Institute Genomics Platform"/>
            <consortium name="The Broad Institute Genome Sequencing Center for Infectious Disease"/>
            <person name="Wu L."/>
            <person name="Ma J."/>
        </authorList>
    </citation>
    <scope>NUCLEOTIDE SEQUENCE [LARGE SCALE GENOMIC DNA]</scope>
    <source>
        <strain evidence="4">KCTC 42224</strain>
    </source>
</reference>
<feature type="domain" description="Glycosyl hydrolase family 92" evidence="1">
    <location>
        <begin position="297"/>
        <end position="762"/>
    </location>
</feature>
<dbReference type="InterPro" id="IPR012939">
    <property type="entry name" value="Glyco_hydro_92"/>
</dbReference>
<evidence type="ECO:0000313" key="4">
    <source>
        <dbReference type="Proteomes" id="UP001595683"/>
    </source>
</evidence>
<sequence length="786" mass="83845">MKSSRRGMLKGSVGVAGVMASRLARPGAALAAAAGGEDMLGLVDPMIGTGGHGHVTPAATTPFGMVQLGPDTDNARWDACSGYHHDDTTLLGFSHNHLSGTGVGDLLDVLVVPRTGPVVLSPGTLAQPQGSYRQRFDHQDEVAEPGYYAVLLRESGIGVELTATARVGLHRYRFPGAGHLLIDFAHGARDEPDAASLADDPSGPTKVTEGSLKLVAPDLIVGSRRVHQWADGRQIHFALRLSRPAAQVQFFCNDAALPAGTAEVAGANLKAALMLPDAGAAPVMVKVGLSGVDVAGALAALDAEVPGWDFAMVRGAARAAWAERLGAVRVQGGTRDQRAIMATALYHTAAAPNLFADPDGRYRGMDSAVHTLPAGEANYSTYSLWDTYRALHPLLSLIDAPRNAAFARNLARMTLESPFGPPVWPLQGIETHCMIAWHSVAVMAEAVNKGATGLDLARLWPALRHLAFARNDSGLEPYRRLGYIPADTVREAASKTLEYAYDDWAMAALAEAAGAQGDAQALRARSRNWRNLFDKGTGFVRPRLANGAWAEPFDPRALGHDTNHWRDFTECNAWQATFMAQHDPQGLIDLMGGDAAFEAKLDGLFTADSTLPGDAPPDVSGLVGQYAHGNEPSHHVAYLYAWSGSPWKTQARVRSLMATMYRAAPDGLAGNEDCGQMSAWFVLSALGLYPVDPVSGVWVFGSPLFTRAELAVPGGRLVIEAPGNSEQAVYVRAVRWNGKPWPRSWISHAELARGGHLVFEMDTRPNPAFGRARDARPPVNALGAAR</sequence>
<dbReference type="InterPro" id="IPR014718">
    <property type="entry name" value="GH-type_carb-bd"/>
</dbReference>
<dbReference type="Gene3D" id="3.30.2080.10">
    <property type="entry name" value="GH92 mannosidase domain"/>
    <property type="match status" value="1"/>
</dbReference>
<dbReference type="InterPro" id="IPR050883">
    <property type="entry name" value="PNGase"/>
</dbReference>
<dbReference type="Pfam" id="PF17678">
    <property type="entry name" value="Glyco_hydro_92N"/>
    <property type="match status" value="1"/>
</dbReference>
<protein>
    <submittedName>
        <fullName evidence="3">GH92 family glycosyl hydrolase</fullName>
    </submittedName>
</protein>
<dbReference type="GO" id="GO:0016787">
    <property type="term" value="F:hydrolase activity"/>
    <property type="evidence" value="ECO:0007669"/>
    <property type="project" value="UniProtKB-KW"/>
</dbReference>
<dbReference type="Proteomes" id="UP001595683">
    <property type="component" value="Unassembled WGS sequence"/>
</dbReference>
<feature type="domain" description="Glycosyl hydrolase family 92 N-terminal" evidence="2">
    <location>
        <begin position="42"/>
        <end position="290"/>
    </location>
</feature>
<dbReference type="RefSeq" id="WP_191324546.1">
    <property type="nucleotide sequence ID" value="NZ_BMZP01000009.1"/>
</dbReference>
<keyword evidence="3" id="KW-0378">Hydrolase</keyword>